<name>A0A645JAC3_9ZZZZ</name>
<accession>A0A645JAC3</accession>
<reference evidence="1" key="1">
    <citation type="submission" date="2019-08" db="EMBL/GenBank/DDBJ databases">
        <authorList>
            <person name="Kucharzyk K."/>
            <person name="Murdoch R.W."/>
            <person name="Higgins S."/>
            <person name="Loffler F."/>
        </authorList>
    </citation>
    <scope>NUCLEOTIDE SEQUENCE</scope>
</reference>
<sequence length="50" mass="5431">MAALAAIAELIVKVSEFIMRNPVLELDLNPVFCDGRFAVGGDARIILDSR</sequence>
<proteinExistence type="predicted"/>
<comment type="caution">
    <text evidence="1">The sequence shown here is derived from an EMBL/GenBank/DDBJ whole genome shotgun (WGS) entry which is preliminary data.</text>
</comment>
<dbReference type="Gene3D" id="3.30.470.20">
    <property type="entry name" value="ATP-grasp fold, B domain"/>
    <property type="match status" value="1"/>
</dbReference>
<gene>
    <name evidence="1" type="ORF">SDC9_205108</name>
</gene>
<dbReference type="Pfam" id="PF13549">
    <property type="entry name" value="ATP-grasp_5"/>
    <property type="match status" value="1"/>
</dbReference>
<dbReference type="EMBL" id="VSSQ01128906">
    <property type="protein sequence ID" value="MPN57414.1"/>
    <property type="molecule type" value="Genomic_DNA"/>
</dbReference>
<organism evidence="1">
    <name type="scientific">bioreactor metagenome</name>
    <dbReference type="NCBI Taxonomy" id="1076179"/>
    <lineage>
        <taxon>unclassified sequences</taxon>
        <taxon>metagenomes</taxon>
        <taxon>ecological metagenomes</taxon>
    </lineage>
</organism>
<evidence type="ECO:0000313" key="1">
    <source>
        <dbReference type="EMBL" id="MPN57414.1"/>
    </source>
</evidence>
<protein>
    <submittedName>
        <fullName evidence="1">Uncharacterized protein</fullName>
    </submittedName>
</protein>
<dbReference type="AlphaFoldDB" id="A0A645JAC3"/>